<evidence type="ECO:0000256" key="1">
    <source>
        <dbReference type="ARBA" id="ARBA00004141"/>
    </source>
</evidence>
<comment type="caution">
    <text evidence="7">The sequence shown here is derived from an EMBL/GenBank/DDBJ whole genome shotgun (WGS) entry which is preliminary data.</text>
</comment>
<dbReference type="InterPro" id="IPR006696">
    <property type="entry name" value="DUF423"/>
</dbReference>
<comment type="similarity">
    <text evidence="2">Belongs to the UPF0382 family.</text>
</comment>
<feature type="transmembrane region" description="Helical" evidence="6">
    <location>
        <begin position="43"/>
        <end position="60"/>
    </location>
</feature>
<sequence length="123" mass="13259">MRVFIMLGAINAMLSVALGAFGAHILEGRLEAYYIDVWGKAVTYQMLHSVGLLAAGILAGKLPHSSLLKWSGWLMFIGIILFSGSLYVLAVTKISILGAITPLGGVSFILSWLFMVIAAKKYL</sequence>
<keyword evidence="4 6" id="KW-1133">Transmembrane helix</keyword>
<accession>A0A7X0HRC0</accession>
<dbReference type="PANTHER" id="PTHR43461">
    <property type="entry name" value="TRANSMEMBRANE PROTEIN 256"/>
    <property type="match status" value="1"/>
</dbReference>
<keyword evidence="3 6" id="KW-0812">Transmembrane</keyword>
<dbReference type="AlphaFoldDB" id="A0A7X0HRC0"/>
<dbReference type="GO" id="GO:0005886">
    <property type="term" value="C:plasma membrane"/>
    <property type="evidence" value="ECO:0007669"/>
    <property type="project" value="TreeGrafter"/>
</dbReference>
<dbReference type="Pfam" id="PF04241">
    <property type="entry name" value="DUF423"/>
    <property type="match status" value="1"/>
</dbReference>
<name>A0A7X0HRC0_9BACI</name>
<reference evidence="7 8" key="1">
    <citation type="submission" date="2020-08" db="EMBL/GenBank/DDBJ databases">
        <title>Genomic Encyclopedia of Type Strains, Phase IV (KMG-IV): sequencing the most valuable type-strain genomes for metagenomic binning, comparative biology and taxonomic classification.</title>
        <authorList>
            <person name="Goeker M."/>
        </authorList>
    </citation>
    <scope>NUCLEOTIDE SEQUENCE [LARGE SCALE GENOMIC DNA]</scope>
    <source>
        <strain evidence="7 8">DSM 5391</strain>
    </source>
</reference>
<evidence type="ECO:0000256" key="4">
    <source>
        <dbReference type="ARBA" id="ARBA00022989"/>
    </source>
</evidence>
<evidence type="ECO:0000313" key="8">
    <source>
        <dbReference type="Proteomes" id="UP000531594"/>
    </source>
</evidence>
<dbReference type="RefSeq" id="WP_184525632.1">
    <property type="nucleotide sequence ID" value="NZ_JACHGK010000006.1"/>
</dbReference>
<keyword evidence="8" id="KW-1185">Reference proteome</keyword>
<dbReference type="PANTHER" id="PTHR43461:SF1">
    <property type="entry name" value="TRANSMEMBRANE PROTEIN 256"/>
    <property type="match status" value="1"/>
</dbReference>
<evidence type="ECO:0000256" key="6">
    <source>
        <dbReference type="SAM" id="Phobius"/>
    </source>
</evidence>
<keyword evidence="5 6" id="KW-0472">Membrane</keyword>
<feature type="transmembrane region" description="Helical" evidence="6">
    <location>
        <begin position="72"/>
        <end position="90"/>
    </location>
</feature>
<proteinExistence type="inferred from homology"/>
<dbReference type="Proteomes" id="UP000531594">
    <property type="component" value="Unassembled WGS sequence"/>
</dbReference>
<gene>
    <name evidence="7" type="ORF">HNR53_002141</name>
</gene>
<evidence type="ECO:0000256" key="5">
    <source>
        <dbReference type="ARBA" id="ARBA00023136"/>
    </source>
</evidence>
<dbReference type="EMBL" id="JACHGK010000006">
    <property type="protein sequence ID" value="MBB6445522.1"/>
    <property type="molecule type" value="Genomic_DNA"/>
</dbReference>
<evidence type="ECO:0000256" key="2">
    <source>
        <dbReference type="ARBA" id="ARBA00009694"/>
    </source>
</evidence>
<comment type="subcellular location">
    <subcellularLocation>
        <location evidence="1">Membrane</location>
        <topology evidence="1">Multi-pass membrane protein</topology>
    </subcellularLocation>
</comment>
<protein>
    <submittedName>
        <fullName evidence="7">Uncharacterized membrane protein YgdD (TMEM256/DUF423 family)</fullName>
    </submittedName>
</protein>
<evidence type="ECO:0000313" key="7">
    <source>
        <dbReference type="EMBL" id="MBB6445522.1"/>
    </source>
</evidence>
<evidence type="ECO:0000256" key="3">
    <source>
        <dbReference type="ARBA" id="ARBA00022692"/>
    </source>
</evidence>
<feature type="transmembrane region" description="Helical" evidence="6">
    <location>
        <begin position="96"/>
        <end position="119"/>
    </location>
</feature>
<organism evidence="7 8">
    <name type="scientific">Bacillus benzoevorans</name>
    <dbReference type="NCBI Taxonomy" id="1456"/>
    <lineage>
        <taxon>Bacteria</taxon>
        <taxon>Bacillati</taxon>
        <taxon>Bacillota</taxon>
        <taxon>Bacilli</taxon>
        <taxon>Bacillales</taxon>
        <taxon>Bacillaceae</taxon>
        <taxon>Bacillus</taxon>
    </lineage>
</organism>